<evidence type="ECO:0000259" key="2">
    <source>
        <dbReference type="Pfam" id="PF01575"/>
    </source>
</evidence>
<dbReference type="Gene3D" id="3.10.129.10">
    <property type="entry name" value="Hotdog Thioesterase"/>
    <property type="match status" value="1"/>
</dbReference>
<comment type="caution">
    <text evidence="3">The sequence shown here is derived from an EMBL/GenBank/DDBJ whole genome shotgun (WGS) entry which is preliminary data.</text>
</comment>
<keyword evidence="4" id="KW-1185">Reference proteome</keyword>
<evidence type="ECO:0000256" key="1">
    <source>
        <dbReference type="ARBA" id="ARBA00005254"/>
    </source>
</evidence>
<dbReference type="SUPFAM" id="SSF54637">
    <property type="entry name" value="Thioesterase/thiol ester dehydrase-isomerase"/>
    <property type="match status" value="1"/>
</dbReference>
<dbReference type="InterPro" id="IPR052342">
    <property type="entry name" value="MCH/BMMD"/>
</dbReference>
<dbReference type="PANTHER" id="PTHR43664:SF1">
    <property type="entry name" value="BETA-METHYLMALYL-COA DEHYDRATASE"/>
    <property type="match status" value="1"/>
</dbReference>
<proteinExistence type="inferred from homology"/>
<dbReference type="PANTHER" id="PTHR43664">
    <property type="entry name" value="MONOAMINE OXIDASE-RELATED"/>
    <property type="match status" value="1"/>
</dbReference>
<dbReference type="InterPro" id="IPR029069">
    <property type="entry name" value="HotDog_dom_sf"/>
</dbReference>
<reference evidence="3" key="1">
    <citation type="submission" date="2020-11" db="EMBL/GenBank/DDBJ databases">
        <title>Sequencing the genomes of 1000 actinobacteria strains.</title>
        <authorList>
            <person name="Klenk H.-P."/>
        </authorList>
    </citation>
    <scope>NUCLEOTIDE SEQUENCE</scope>
    <source>
        <strain evidence="3">DSM 45356</strain>
    </source>
</reference>
<dbReference type="Pfam" id="PF01575">
    <property type="entry name" value="MaoC_dehydratas"/>
    <property type="match status" value="1"/>
</dbReference>
<name>A0A8J7KF97_9ACTN</name>
<dbReference type="RefSeq" id="WP_197002965.1">
    <property type="nucleotide sequence ID" value="NZ_BONS01000001.1"/>
</dbReference>
<dbReference type="CDD" id="cd03454">
    <property type="entry name" value="YdeM"/>
    <property type="match status" value="1"/>
</dbReference>
<feature type="domain" description="MaoC-like" evidence="2">
    <location>
        <begin position="9"/>
        <end position="106"/>
    </location>
</feature>
<accession>A0A8J7KF97</accession>
<dbReference type="Proteomes" id="UP000622552">
    <property type="component" value="Unassembled WGS sequence"/>
</dbReference>
<dbReference type="EMBL" id="JADOUF010000001">
    <property type="protein sequence ID" value="MBG6135915.1"/>
    <property type="molecule type" value="Genomic_DNA"/>
</dbReference>
<sequence>MWYFEDFKPGDVIDLGSVTVTESEMLDFARAFDPQRFHVDHDAAAGSTFGGLVASGWHTAAMFMRRYVDTVLADSSGEGSPGVDELRFVRPVRPGDTLTARLTVLGSFPSLSDSRLGIVKPRCEFVNSAGEVVFSMVLHSIFRRRD</sequence>
<gene>
    <name evidence="3" type="ORF">IW245_002109</name>
</gene>
<protein>
    <submittedName>
        <fullName evidence="3">Acyl dehydratase</fullName>
    </submittedName>
</protein>
<evidence type="ECO:0000313" key="3">
    <source>
        <dbReference type="EMBL" id="MBG6135915.1"/>
    </source>
</evidence>
<evidence type="ECO:0000313" key="4">
    <source>
        <dbReference type="Proteomes" id="UP000622552"/>
    </source>
</evidence>
<dbReference type="AlphaFoldDB" id="A0A8J7KF97"/>
<dbReference type="InterPro" id="IPR002539">
    <property type="entry name" value="MaoC-like_dom"/>
</dbReference>
<comment type="similarity">
    <text evidence="1">Belongs to the enoyl-CoA hydratase/isomerase family.</text>
</comment>
<organism evidence="3 4">
    <name type="scientific">Longispora fulva</name>
    <dbReference type="NCBI Taxonomy" id="619741"/>
    <lineage>
        <taxon>Bacteria</taxon>
        <taxon>Bacillati</taxon>
        <taxon>Actinomycetota</taxon>
        <taxon>Actinomycetes</taxon>
        <taxon>Micromonosporales</taxon>
        <taxon>Micromonosporaceae</taxon>
        <taxon>Longispora</taxon>
    </lineage>
</organism>